<feature type="signal peptide" evidence="1">
    <location>
        <begin position="1"/>
        <end position="29"/>
    </location>
</feature>
<proteinExistence type="predicted"/>
<dbReference type="OrthoDB" id="8115733at2"/>
<comment type="caution">
    <text evidence="2">The sequence shown here is derived from an EMBL/GenBank/DDBJ whole genome shotgun (WGS) entry which is preliminary data.</text>
</comment>
<keyword evidence="1" id="KW-0732">Signal</keyword>
<sequence>MLARKNAFVMWRLVATTVLSIGLAAPAVADNKINAGNSFGDEYGNIVYYEAGGSKIIFVGGAAAQSDVVGRRIRSEVPVYRRGSKQPAIISPPADPMVIGVVPPPNTSCDSPIMVKGLGYQYGIDRNSTIILGHPGC</sequence>
<protein>
    <recommendedName>
        <fullName evidence="4">Pilus assembly protein</fullName>
    </recommendedName>
</protein>
<keyword evidence="3" id="KW-1185">Reference proteome</keyword>
<evidence type="ECO:0000256" key="1">
    <source>
        <dbReference type="SAM" id="SignalP"/>
    </source>
</evidence>
<dbReference type="AlphaFoldDB" id="A0A2P7AYY9"/>
<dbReference type="EMBL" id="PGGN01000001">
    <property type="protein sequence ID" value="PSH59431.1"/>
    <property type="molecule type" value="Genomic_DNA"/>
</dbReference>
<accession>A0A2P7AYY9</accession>
<name>A0A2P7AYY9_9HYPH</name>
<dbReference type="Proteomes" id="UP000241158">
    <property type="component" value="Unassembled WGS sequence"/>
</dbReference>
<gene>
    <name evidence="2" type="ORF">CU100_01160</name>
</gene>
<feature type="chain" id="PRO_5015157871" description="Pilus assembly protein" evidence="1">
    <location>
        <begin position="30"/>
        <end position="137"/>
    </location>
</feature>
<evidence type="ECO:0000313" key="3">
    <source>
        <dbReference type="Proteomes" id="UP000241158"/>
    </source>
</evidence>
<dbReference type="RefSeq" id="WP_106714731.1">
    <property type="nucleotide sequence ID" value="NZ_JACHXT010000002.1"/>
</dbReference>
<evidence type="ECO:0008006" key="4">
    <source>
        <dbReference type="Google" id="ProtNLM"/>
    </source>
</evidence>
<reference evidence="3" key="1">
    <citation type="submission" date="2017-11" db="EMBL/GenBank/DDBJ databases">
        <authorList>
            <person name="Kuznetsova I."/>
            <person name="Sazanova A."/>
            <person name="Chirak E."/>
            <person name="Safronova V."/>
            <person name="Willems A."/>
        </authorList>
    </citation>
    <scope>NUCLEOTIDE SEQUENCE [LARGE SCALE GENOMIC DNA]</scope>
    <source>
        <strain evidence="3">PEPV15</strain>
    </source>
</reference>
<evidence type="ECO:0000313" key="2">
    <source>
        <dbReference type="EMBL" id="PSH59431.1"/>
    </source>
</evidence>
<organism evidence="2 3">
    <name type="scientific">Phyllobacterium endophyticum</name>
    <dbReference type="NCBI Taxonomy" id="1149773"/>
    <lineage>
        <taxon>Bacteria</taxon>
        <taxon>Pseudomonadati</taxon>
        <taxon>Pseudomonadota</taxon>
        <taxon>Alphaproteobacteria</taxon>
        <taxon>Hyphomicrobiales</taxon>
        <taxon>Phyllobacteriaceae</taxon>
        <taxon>Phyllobacterium</taxon>
    </lineage>
</organism>